<evidence type="ECO:0000256" key="5">
    <source>
        <dbReference type="ARBA" id="ARBA00009320"/>
    </source>
</evidence>
<keyword evidence="9 16" id="KW-0808">Transferase</keyword>
<dbReference type="PANTHER" id="PTHR11825">
    <property type="entry name" value="SUBGROUP IIII AMINOTRANSFERASE"/>
    <property type="match status" value="1"/>
</dbReference>
<dbReference type="OrthoDB" id="9804984at2"/>
<dbReference type="GO" id="GO:0009099">
    <property type="term" value="P:L-valine biosynthetic process"/>
    <property type="evidence" value="ECO:0007669"/>
    <property type="project" value="UniProtKB-UniPathway"/>
</dbReference>
<evidence type="ECO:0000256" key="7">
    <source>
        <dbReference type="ARBA" id="ARBA00022576"/>
    </source>
</evidence>
<dbReference type="Pfam" id="PF01063">
    <property type="entry name" value="Aminotran_4"/>
    <property type="match status" value="1"/>
</dbReference>
<evidence type="ECO:0000256" key="2">
    <source>
        <dbReference type="ARBA" id="ARBA00004824"/>
    </source>
</evidence>
<evidence type="ECO:0000256" key="8">
    <source>
        <dbReference type="ARBA" id="ARBA00022605"/>
    </source>
</evidence>
<dbReference type="Gene3D" id="3.30.470.10">
    <property type="match status" value="1"/>
</dbReference>
<comment type="catalytic activity">
    <reaction evidence="12">
        <text>L-valine + 2-oxoglutarate = 3-methyl-2-oxobutanoate + L-glutamate</text>
        <dbReference type="Rhea" id="RHEA:24813"/>
        <dbReference type="ChEBI" id="CHEBI:11851"/>
        <dbReference type="ChEBI" id="CHEBI:16810"/>
        <dbReference type="ChEBI" id="CHEBI:29985"/>
        <dbReference type="ChEBI" id="CHEBI:57762"/>
        <dbReference type="EC" id="2.6.1.42"/>
    </reaction>
</comment>
<evidence type="ECO:0000313" key="16">
    <source>
        <dbReference type="EMBL" id="RRJ88359.1"/>
    </source>
</evidence>
<dbReference type="Proteomes" id="UP000274391">
    <property type="component" value="Unassembled WGS sequence"/>
</dbReference>
<dbReference type="NCBIfam" id="TIGR01123">
    <property type="entry name" value="ilvE_II"/>
    <property type="match status" value="1"/>
</dbReference>
<dbReference type="Gene3D" id="3.20.10.10">
    <property type="entry name" value="D-amino Acid Aminotransferase, subunit A, domain 2"/>
    <property type="match status" value="1"/>
</dbReference>
<keyword evidence="11" id="KW-0100">Branched-chain amino acid biosynthesis</keyword>
<dbReference type="InterPro" id="IPR043132">
    <property type="entry name" value="BCAT-like_C"/>
</dbReference>
<evidence type="ECO:0000256" key="6">
    <source>
        <dbReference type="ARBA" id="ARBA00013053"/>
    </source>
</evidence>
<dbReference type="GO" id="GO:0009097">
    <property type="term" value="P:isoleucine biosynthetic process"/>
    <property type="evidence" value="ECO:0007669"/>
    <property type="project" value="UniProtKB-UniPathway"/>
</dbReference>
<evidence type="ECO:0000256" key="3">
    <source>
        <dbReference type="ARBA" id="ARBA00004931"/>
    </source>
</evidence>
<dbReference type="RefSeq" id="WP_124969566.1">
    <property type="nucleotide sequence ID" value="NZ_RQVS01000002.1"/>
</dbReference>
<dbReference type="InterPro" id="IPR001544">
    <property type="entry name" value="Aminotrans_IV"/>
</dbReference>
<dbReference type="SUPFAM" id="SSF56752">
    <property type="entry name" value="D-aminoacid aminotransferase-like PLP-dependent enzymes"/>
    <property type="match status" value="1"/>
</dbReference>
<comment type="pathway">
    <text evidence="2">Amino-acid biosynthesis; L-isoleucine biosynthesis; L-isoleucine from 2-oxobutanoate: step 4/4.</text>
</comment>
<evidence type="ECO:0000256" key="10">
    <source>
        <dbReference type="ARBA" id="ARBA00022898"/>
    </source>
</evidence>
<organism evidence="16 17">
    <name type="scientific">Gulosibacter macacae</name>
    <dbReference type="NCBI Taxonomy" id="2488791"/>
    <lineage>
        <taxon>Bacteria</taxon>
        <taxon>Bacillati</taxon>
        <taxon>Actinomycetota</taxon>
        <taxon>Actinomycetes</taxon>
        <taxon>Micrococcales</taxon>
        <taxon>Microbacteriaceae</taxon>
        <taxon>Gulosibacter</taxon>
    </lineage>
</organism>
<protein>
    <recommendedName>
        <fullName evidence="6">branched-chain-amino-acid transaminase</fullName>
        <ecNumber evidence="6">2.6.1.42</ecNumber>
    </recommendedName>
</protein>
<comment type="catalytic activity">
    <reaction evidence="14">
        <text>L-leucine + 2-oxoglutarate = 4-methyl-2-oxopentanoate + L-glutamate</text>
        <dbReference type="Rhea" id="RHEA:18321"/>
        <dbReference type="ChEBI" id="CHEBI:16810"/>
        <dbReference type="ChEBI" id="CHEBI:17865"/>
        <dbReference type="ChEBI" id="CHEBI:29985"/>
        <dbReference type="ChEBI" id="CHEBI:57427"/>
        <dbReference type="EC" id="2.6.1.42"/>
    </reaction>
</comment>
<accession>A0A3P3W3W1</accession>
<dbReference type="EMBL" id="RQVS01000002">
    <property type="protein sequence ID" value="RRJ88359.1"/>
    <property type="molecule type" value="Genomic_DNA"/>
</dbReference>
<dbReference type="UniPathway" id="UPA00049">
    <property type="reaction ID" value="UER00062"/>
</dbReference>
<comment type="similarity">
    <text evidence="5">Belongs to the class-IV pyridoxal-phosphate-dependent aminotransferase family.</text>
</comment>
<evidence type="ECO:0000256" key="13">
    <source>
        <dbReference type="ARBA" id="ARBA00048798"/>
    </source>
</evidence>
<dbReference type="UniPathway" id="UPA00047">
    <property type="reaction ID" value="UER00058"/>
</dbReference>
<evidence type="ECO:0000256" key="9">
    <source>
        <dbReference type="ARBA" id="ARBA00022679"/>
    </source>
</evidence>
<dbReference type="GO" id="GO:0009098">
    <property type="term" value="P:L-leucine biosynthetic process"/>
    <property type="evidence" value="ECO:0007669"/>
    <property type="project" value="UniProtKB-UniPathway"/>
</dbReference>
<dbReference type="InterPro" id="IPR036038">
    <property type="entry name" value="Aminotransferase-like"/>
</dbReference>
<dbReference type="PANTHER" id="PTHR11825:SF44">
    <property type="entry name" value="BRANCHED-CHAIN-AMINO-ACID AMINOTRANSFERASE"/>
    <property type="match status" value="1"/>
</dbReference>
<evidence type="ECO:0000256" key="15">
    <source>
        <dbReference type="PIRSR" id="PIRSR006468-1"/>
    </source>
</evidence>
<proteinExistence type="inferred from homology"/>
<keyword evidence="10" id="KW-0663">Pyridoxal phosphate</keyword>
<comment type="catalytic activity">
    <reaction evidence="13">
        <text>L-isoleucine + 2-oxoglutarate = (S)-3-methyl-2-oxopentanoate + L-glutamate</text>
        <dbReference type="Rhea" id="RHEA:24801"/>
        <dbReference type="ChEBI" id="CHEBI:16810"/>
        <dbReference type="ChEBI" id="CHEBI:29985"/>
        <dbReference type="ChEBI" id="CHEBI:35146"/>
        <dbReference type="ChEBI" id="CHEBI:58045"/>
        <dbReference type="EC" id="2.6.1.42"/>
    </reaction>
</comment>
<dbReference type="PIRSF" id="PIRSF006468">
    <property type="entry name" value="BCAT1"/>
    <property type="match status" value="1"/>
</dbReference>
<dbReference type="GO" id="GO:0052656">
    <property type="term" value="F:L-isoleucine-2-oxoglutarate transaminase activity"/>
    <property type="evidence" value="ECO:0007669"/>
    <property type="project" value="RHEA"/>
</dbReference>
<dbReference type="NCBIfam" id="NF009897">
    <property type="entry name" value="PRK13357.1"/>
    <property type="match status" value="1"/>
</dbReference>
<dbReference type="EC" id="2.6.1.42" evidence="6"/>
<keyword evidence="7 16" id="KW-0032">Aminotransferase</keyword>
<name>A0A3P3W3W1_9MICO</name>
<dbReference type="GO" id="GO:0052655">
    <property type="term" value="F:L-valine-2-oxoglutarate transaminase activity"/>
    <property type="evidence" value="ECO:0007669"/>
    <property type="project" value="RHEA"/>
</dbReference>
<evidence type="ECO:0000313" key="17">
    <source>
        <dbReference type="Proteomes" id="UP000274391"/>
    </source>
</evidence>
<evidence type="ECO:0000256" key="14">
    <source>
        <dbReference type="ARBA" id="ARBA00049229"/>
    </source>
</evidence>
<gene>
    <name evidence="16" type="ORF">EG850_02660</name>
</gene>
<comment type="pathway">
    <text evidence="4">Amino-acid biosynthesis; L-leucine biosynthesis; L-leucine from 3-methyl-2-oxobutanoate: step 4/4.</text>
</comment>
<keyword evidence="8" id="KW-0028">Amino-acid biosynthesis</keyword>
<evidence type="ECO:0000256" key="12">
    <source>
        <dbReference type="ARBA" id="ARBA00048212"/>
    </source>
</evidence>
<comment type="cofactor">
    <cofactor evidence="1">
        <name>pyridoxal 5'-phosphate</name>
        <dbReference type="ChEBI" id="CHEBI:597326"/>
    </cofactor>
</comment>
<keyword evidence="17" id="KW-1185">Reference proteome</keyword>
<sequence>MTDLTFRIERNANPAADATVAEVLADPGFGKHFTDHMVIIDWTKDAGWHDARVVPYGPLTFNPASAVFHYGQEIFEGLKAYRHADGSVHTFRPERNGQRLADSAHRLALPQLPVDVFVESVRQLVEIDERWVPAHGENKALYLRPFMIANEDFLGVRAAESVSYLVIACPAGSYFSDPTRPVNIWLEREYSRAGRGGTGAAKCGGNYAASMLPQQIAYEKGCEQVLFLDSCDGAYLEELGGMNVVLVFDDGTVATPASDSILPGITRDSVLQLVEDAGYQVERRRISLDEWREGAASGRIVEAMAVGTAAVITPIGELRSDEFTIANPPVTEESLAMRIRAKLTGIQNGVESDTHGWMLKLV</sequence>
<comment type="caution">
    <text evidence="16">The sequence shown here is derived from an EMBL/GenBank/DDBJ whole genome shotgun (WGS) entry which is preliminary data.</text>
</comment>
<dbReference type="GO" id="GO:0052654">
    <property type="term" value="F:L-leucine-2-oxoglutarate transaminase activity"/>
    <property type="evidence" value="ECO:0007669"/>
    <property type="project" value="RHEA"/>
</dbReference>
<evidence type="ECO:0000256" key="11">
    <source>
        <dbReference type="ARBA" id="ARBA00023304"/>
    </source>
</evidence>
<reference evidence="16 17" key="1">
    <citation type="submission" date="2018-11" db="EMBL/GenBank/DDBJ databases">
        <title>YIM 102482-1 draft genome.</title>
        <authorList>
            <person name="Li G."/>
            <person name="Jiang Y."/>
        </authorList>
    </citation>
    <scope>NUCLEOTIDE SEQUENCE [LARGE SCALE GENOMIC DNA]</scope>
    <source>
        <strain evidence="16 17">YIM 102482-1</strain>
    </source>
</reference>
<comment type="pathway">
    <text evidence="3">Amino-acid biosynthesis; L-valine biosynthesis; L-valine from pyruvate: step 4/4.</text>
</comment>
<dbReference type="InterPro" id="IPR043131">
    <property type="entry name" value="BCAT-like_N"/>
</dbReference>
<dbReference type="AlphaFoldDB" id="A0A3P3W3W1"/>
<dbReference type="CDD" id="cd01557">
    <property type="entry name" value="BCAT_beta_family"/>
    <property type="match status" value="1"/>
</dbReference>
<dbReference type="InterPro" id="IPR033939">
    <property type="entry name" value="BCAT_family"/>
</dbReference>
<feature type="modified residue" description="N6-(pyridoxal phosphate)lysine" evidence="15">
    <location>
        <position position="202"/>
    </location>
</feature>
<evidence type="ECO:0000256" key="4">
    <source>
        <dbReference type="ARBA" id="ARBA00005072"/>
    </source>
</evidence>
<dbReference type="InterPro" id="IPR005786">
    <property type="entry name" value="B_amino_transII"/>
</dbReference>
<evidence type="ECO:0000256" key="1">
    <source>
        <dbReference type="ARBA" id="ARBA00001933"/>
    </source>
</evidence>
<dbReference type="UniPathway" id="UPA00048">
    <property type="reaction ID" value="UER00073"/>
</dbReference>